<proteinExistence type="predicted"/>
<dbReference type="NCBIfam" id="TIGR01488">
    <property type="entry name" value="HAD-SF-IB"/>
    <property type="match status" value="1"/>
</dbReference>
<evidence type="ECO:0000256" key="4">
    <source>
        <dbReference type="ARBA" id="ARBA00022605"/>
    </source>
</evidence>
<keyword evidence="7" id="KW-0460">Magnesium</keyword>
<dbReference type="NCBIfam" id="TIGR01491">
    <property type="entry name" value="HAD-SF-IB-PSPlk"/>
    <property type="match status" value="1"/>
</dbReference>
<dbReference type="eggNOG" id="arCOG01158">
    <property type="taxonomic scope" value="Archaea"/>
</dbReference>
<evidence type="ECO:0000313" key="9">
    <source>
        <dbReference type="EMBL" id="ABM80258.1"/>
    </source>
</evidence>
<dbReference type="PANTHER" id="PTHR43344:SF2">
    <property type="entry name" value="PHOSPHOSERINE PHOSPHATASE"/>
    <property type="match status" value="1"/>
</dbReference>
<evidence type="ECO:0000256" key="8">
    <source>
        <dbReference type="ARBA" id="ARBA00023299"/>
    </source>
</evidence>
<evidence type="ECO:0000256" key="2">
    <source>
        <dbReference type="ARBA" id="ARBA00005135"/>
    </source>
</evidence>
<keyword evidence="6" id="KW-0378">Hydrolase</keyword>
<keyword evidence="4" id="KW-0028">Amino-acid biosynthesis</keyword>
<evidence type="ECO:0000256" key="6">
    <source>
        <dbReference type="ARBA" id="ARBA00022801"/>
    </source>
</evidence>
<sequence length="222" mass="24789">MGSARGCRVRLVALDVDGVVVPVRSSWGYIHEVLGTTEDSELNYSLFRSGLIGYWEWMYLDTLAWVEAKPGITRWELEEIFNQIPINSDAKKAVEILRKAGLEIALVSGGVDILVSRVARELGIKHWISPALVFDPWGRLVPGGEPRLEADRKDKAVLRLAKKLGYTMRQVAFVGDSKWDLRGMREACLAIAVNPADSEVIREADYVARNLVEAAEFIVKHA</sequence>
<dbReference type="STRING" id="415426.Hbut_0391"/>
<organism evidence="9 10">
    <name type="scientific">Hyperthermus butylicus (strain DSM 5456 / JCM 9403 / PLM1-5)</name>
    <dbReference type="NCBI Taxonomy" id="415426"/>
    <lineage>
        <taxon>Archaea</taxon>
        <taxon>Thermoproteota</taxon>
        <taxon>Thermoprotei</taxon>
        <taxon>Desulfurococcales</taxon>
        <taxon>Pyrodictiaceae</taxon>
        <taxon>Hyperthermus</taxon>
    </lineage>
</organism>
<evidence type="ECO:0000256" key="3">
    <source>
        <dbReference type="ARBA" id="ARBA00012640"/>
    </source>
</evidence>
<dbReference type="GO" id="GO:0036424">
    <property type="term" value="F:L-phosphoserine phosphatase activity"/>
    <property type="evidence" value="ECO:0007669"/>
    <property type="project" value="TreeGrafter"/>
</dbReference>
<name>A2BJU7_HYPBU</name>
<evidence type="ECO:0000256" key="1">
    <source>
        <dbReference type="ARBA" id="ARBA00001946"/>
    </source>
</evidence>
<dbReference type="Pfam" id="PF00702">
    <property type="entry name" value="Hydrolase"/>
    <property type="match status" value="1"/>
</dbReference>
<evidence type="ECO:0000256" key="5">
    <source>
        <dbReference type="ARBA" id="ARBA00022723"/>
    </source>
</evidence>
<comment type="pathway">
    <text evidence="2">Amino-acid biosynthesis; L-serine biosynthesis; L-serine from 3-phospho-D-glycerate: step 3/3.</text>
</comment>
<keyword evidence="10" id="KW-1185">Reference proteome</keyword>
<dbReference type="EMBL" id="CP000493">
    <property type="protein sequence ID" value="ABM80258.1"/>
    <property type="molecule type" value="Genomic_DNA"/>
</dbReference>
<dbReference type="GeneID" id="4782641"/>
<protein>
    <recommendedName>
        <fullName evidence="3">phosphoserine phosphatase</fullName>
        <ecNumber evidence="3">3.1.3.3</ecNumber>
    </recommendedName>
</protein>
<dbReference type="InterPro" id="IPR006386">
    <property type="entry name" value="HAD-SF_hydro_IB_PSP-like_arc"/>
</dbReference>
<dbReference type="GO" id="GO:0006564">
    <property type="term" value="P:L-serine biosynthetic process"/>
    <property type="evidence" value="ECO:0007669"/>
    <property type="project" value="UniProtKB-KW"/>
</dbReference>
<dbReference type="Proteomes" id="UP000002593">
    <property type="component" value="Chromosome"/>
</dbReference>
<dbReference type="HOGENOM" id="CLU_036368_4_5_2"/>
<dbReference type="RefSeq" id="WP_011821576.1">
    <property type="nucleotide sequence ID" value="NC_008818.1"/>
</dbReference>
<keyword evidence="5" id="KW-0479">Metal-binding</keyword>
<dbReference type="KEGG" id="hbu:Hbut_0391"/>
<keyword evidence="8" id="KW-0718">Serine biosynthesis</keyword>
<dbReference type="EC" id="3.1.3.3" evidence="3"/>
<dbReference type="EnsemblBacteria" id="ABM80258">
    <property type="protein sequence ID" value="ABM80258"/>
    <property type="gene ID" value="Hbut_0391"/>
</dbReference>
<comment type="cofactor">
    <cofactor evidence="1">
        <name>Mg(2+)</name>
        <dbReference type="ChEBI" id="CHEBI:18420"/>
    </cofactor>
</comment>
<evidence type="ECO:0000256" key="7">
    <source>
        <dbReference type="ARBA" id="ARBA00022842"/>
    </source>
</evidence>
<dbReference type="AlphaFoldDB" id="A2BJU7"/>
<gene>
    <name evidence="9" type="ordered locus">Hbut_0391</name>
</gene>
<dbReference type="GO" id="GO:0005737">
    <property type="term" value="C:cytoplasm"/>
    <property type="evidence" value="ECO:0007669"/>
    <property type="project" value="TreeGrafter"/>
</dbReference>
<evidence type="ECO:0000313" key="10">
    <source>
        <dbReference type="Proteomes" id="UP000002593"/>
    </source>
</evidence>
<dbReference type="OrthoDB" id="10041at2157"/>
<dbReference type="GO" id="GO:0000287">
    <property type="term" value="F:magnesium ion binding"/>
    <property type="evidence" value="ECO:0007669"/>
    <property type="project" value="TreeGrafter"/>
</dbReference>
<dbReference type="Gene3D" id="3.40.50.1000">
    <property type="entry name" value="HAD superfamily/HAD-like"/>
    <property type="match status" value="1"/>
</dbReference>
<dbReference type="InterPro" id="IPR050582">
    <property type="entry name" value="HAD-like_SerB"/>
</dbReference>
<dbReference type="InterPro" id="IPR023214">
    <property type="entry name" value="HAD_sf"/>
</dbReference>
<dbReference type="SUPFAM" id="SSF56784">
    <property type="entry name" value="HAD-like"/>
    <property type="match status" value="1"/>
</dbReference>
<dbReference type="PANTHER" id="PTHR43344">
    <property type="entry name" value="PHOSPHOSERINE PHOSPHATASE"/>
    <property type="match status" value="1"/>
</dbReference>
<dbReference type="InterPro" id="IPR036412">
    <property type="entry name" value="HAD-like_sf"/>
</dbReference>
<reference evidence="9 10" key="1">
    <citation type="journal article" date="2007" name="Archaea">
        <title>The genome of Hyperthermus butylicus: a sulfur-reducing, peptide fermenting, neutrophilic Crenarchaeote growing up to 108 degrees C.</title>
        <authorList>
            <person name="Brugger K."/>
            <person name="Chen L."/>
            <person name="Stark M."/>
            <person name="Zibat A."/>
            <person name="Redder P."/>
            <person name="Ruepp A."/>
            <person name="Awayez M."/>
            <person name="She Q."/>
            <person name="Garrett R.A."/>
            <person name="Klenk H.P."/>
        </authorList>
    </citation>
    <scope>NUCLEOTIDE SEQUENCE [LARGE SCALE GENOMIC DNA]</scope>
    <source>
        <strain evidence="10">DSM 5456 / JCM 9403 / PLM1-5</strain>
    </source>
</reference>
<accession>A2BJU7</accession>